<dbReference type="Pfam" id="PF07833">
    <property type="entry name" value="Cu_amine_oxidN1"/>
    <property type="match status" value="1"/>
</dbReference>
<dbReference type="InterPro" id="IPR036582">
    <property type="entry name" value="Mao_N_sf"/>
</dbReference>
<dbReference type="GO" id="GO:0004252">
    <property type="term" value="F:serine-type endopeptidase activity"/>
    <property type="evidence" value="ECO:0007669"/>
    <property type="project" value="InterPro"/>
</dbReference>
<evidence type="ECO:0000256" key="2">
    <source>
        <dbReference type="ARBA" id="ARBA00022825"/>
    </source>
</evidence>
<dbReference type="AlphaFoldDB" id="A0A1D2YSP5"/>
<dbReference type="Pfam" id="PF02493">
    <property type="entry name" value="MORN"/>
    <property type="match status" value="4"/>
</dbReference>
<accession>A0A1D2YSP5</accession>
<dbReference type="SMART" id="SM00698">
    <property type="entry name" value="MORN"/>
    <property type="match status" value="4"/>
</dbReference>
<keyword evidence="2" id="KW-0720">Serine protease</keyword>
<comment type="caution">
    <text evidence="4">The sequence shown here is derived from an EMBL/GenBank/DDBJ whole genome shotgun (WGS) entry which is preliminary data.</text>
</comment>
<keyword evidence="2" id="KW-0378">Hydrolase</keyword>
<dbReference type="InterPro" id="IPR012854">
    <property type="entry name" value="Cu_amine_oxidase-like_N"/>
</dbReference>
<evidence type="ECO:0000313" key="4">
    <source>
        <dbReference type="EMBL" id="OEF97630.1"/>
    </source>
</evidence>
<dbReference type="PRINTS" id="PR00834">
    <property type="entry name" value="PROTEASES2C"/>
</dbReference>
<dbReference type="GO" id="GO:0006508">
    <property type="term" value="P:proteolysis"/>
    <property type="evidence" value="ECO:0007669"/>
    <property type="project" value="InterPro"/>
</dbReference>
<name>A0A1D2YSP5_9BACI</name>
<dbReference type="InterPro" id="IPR009003">
    <property type="entry name" value="Peptidase_S1_PA"/>
</dbReference>
<dbReference type="PANTHER" id="PTHR43215:SF14">
    <property type="entry name" value="RADIAL SPOKE HEAD 1 HOMOLOG"/>
    <property type="match status" value="1"/>
</dbReference>
<dbReference type="GO" id="GO:0005829">
    <property type="term" value="C:cytosol"/>
    <property type="evidence" value="ECO:0007669"/>
    <property type="project" value="TreeGrafter"/>
</dbReference>
<protein>
    <recommendedName>
        <fullName evidence="3">Copper amine oxidase-like N-terminal domain-containing protein</fullName>
    </recommendedName>
</protein>
<keyword evidence="2" id="KW-0645">Protease</keyword>
<dbReference type="InterPro" id="IPR001940">
    <property type="entry name" value="Peptidase_S1C"/>
</dbReference>
<dbReference type="InterPro" id="IPR043504">
    <property type="entry name" value="Peptidase_S1_PA_chymotrypsin"/>
</dbReference>
<dbReference type="InterPro" id="IPR003409">
    <property type="entry name" value="MORN"/>
</dbReference>
<proteinExistence type="predicted"/>
<dbReference type="SUPFAM" id="SSF50494">
    <property type="entry name" value="Trypsin-like serine proteases"/>
    <property type="match status" value="1"/>
</dbReference>
<dbReference type="SUPFAM" id="SSF82185">
    <property type="entry name" value="Histone H3 K4-specific methyltransferase SET7/9 N-terminal domain"/>
    <property type="match status" value="1"/>
</dbReference>
<dbReference type="Pfam" id="PF13365">
    <property type="entry name" value="Trypsin_2"/>
    <property type="match status" value="1"/>
</dbReference>
<keyword evidence="5" id="KW-1185">Reference proteome</keyword>
<evidence type="ECO:0000256" key="1">
    <source>
        <dbReference type="ARBA" id="ARBA00022737"/>
    </source>
</evidence>
<dbReference type="Gene3D" id="3.30.457.10">
    <property type="entry name" value="Copper amine oxidase-like, N-terminal domain"/>
    <property type="match status" value="1"/>
</dbReference>
<dbReference type="SUPFAM" id="SSF55383">
    <property type="entry name" value="Copper amine oxidase, domain N"/>
    <property type="match status" value="1"/>
</dbReference>
<evidence type="ECO:0000313" key="5">
    <source>
        <dbReference type="Proteomes" id="UP000243739"/>
    </source>
</evidence>
<feature type="domain" description="Copper amine oxidase-like N-terminal" evidence="3">
    <location>
        <begin position="40"/>
        <end position="101"/>
    </location>
</feature>
<gene>
    <name evidence="4" type="ORF">BHF71_10955</name>
</gene>
<organism evidence="4 5">
    <name type="scientific">Vulcanibacillus modesticaldus</name>
    <dbReference type="NCBI Taxonomy" id="337097"/>
    <lineage>
        <taxon>Bacteria</taxon>
        <taxon>Bacillati</taxon>
        <taxon>Bacillota</taxon>
        <taxon>Bacilli</taxon>
        <taxon>Bacillales</taxon>
        <taxon>Bacillaceae</taxon>
        <taxon>Vulcanibacillus</taxon>
    </lineage>
</organism>
<dbReference type="Gene3D" id="2.40.10.10">
    <property type="entry name" value="Trypsin-like serine proteases"/>
    <property type="match status" value="2"/>
</dbReference>
<reference evidence="4 5" key="1">
    <citation type="submission" date="2016-09" db="EMBL/GenBank/DDBJ databases">
        <title>Draft genome sequence for the type strain of Vulcanibacillus modesticaldus BR, a strictly anaerobic, moderately thermophilic, and nitrate-reducing bacterium from deep sea-hydrothermal vents of the Mid-Atlantic Ridge.</title>
        <authorList>
            <person name="Abin C.A."/>
            <person name="Hollibaugh J.T."/>
        </authorList>
    </citation>
    <scope>NUCLEOTIDE SEQUENCE [LARGE SCALE GENOMIC DNA]</scope>
    <source>
        <strain evidence="4 5">BR</strain>
    </source>
</reference>
<sequence length="457" mass="50488">MVSNRVSIKIDNKERKSIMKREIKGFIFGFLFSSLLISNSVLAEGLTKTIQVMFNSINIEVNGQKVAADNILYNGTTYVPLRAISEMLNKDVTWDGSTNTAGINDKNFINDRIKVIAEDPYKQLKTTEEVAELADSIVLIESYDYNGNLLGTGSGIFINNEGYIITNNHVIEDSFKLSVITNEDENGKEYKDVQIINYDETLDLALLKINTISKGIHISSTKPKLGSNVVAIGSPLGLFNTVSEGIVSGFRDIGGSKYIQTSAPISPGSSGGALINMYGEVIGVVTAKIVDGENINLAIPNDVVLNFIDNSAESKRKIQTIEYSNAIYIGEVNNGLEHGYGKTIWFDGDIYKGYYQNGMKSGQGTYYWADGDIYVGNWVNDDRTGIGRYYFASEGTIYFGEFVEGRQEGYGSYHYLDGSVVFGKFNNNELVGQYAYFDTDGKVYVNEIRNGVPVFIK</sequence>
<dbReference type="Proteomes" id="UP000243739">
    <property type="component" value="Unassembled WGS sequence"/>
</dbReference>
<evidence type="ECO:0000259" key="3">
    <source>
        <dbReference type="Pfam" id="PF07833"/>
    </source>
</evidence>
<dbReference type="STRING" id="337097.BHF71_10955"/>
<dbReference type="EMBL" id="MIJF01000063">
    <property type="protein sequence ID" value="OEF97630.1"/>
    <property type="molecule type" value="Genomic_DNA"/>
</dbReference>
<dbReference type="Gene3D" id="2.20.110.10">
    <property type="entry name" value="Histone H3 K4-specific methyltransferase SET7/9 N-terminal domain"/>
    <property type="match status" value="2"/>
</dbReference>
<keyword evidence="1" id="KW-0677">Repeat</keyword>
<dbReference type="PANTHER" id="PTHR43215">
    <property type="entry name" value="RADIAL SPOKE HEAD 1 HOMOLOG"/>
    <property type="match status" value="1"/>
</dbReference>